<evidence type="ECO:0000313" key="7">
    <source>
        <dbReference type="Proteomes" id="UP000231644"/>
    </source>
</evidence>
<evidence type="ECO:0000256" key="1">
    <source>
        <dbReference type="ARBA" id="ARBA00022748"/>
    </source>
</evidence>
<feature type="compositionally biased region" description="Basic and acidic residues" evidence="3">
    <location>
        <begin position="132"/>
        <end position="143"/>
    </location>
</feature>
<sequence length="476" mass="50602">MIAWIVPALMSLAVAALIGLAVMRARAASAEAEDAAQDLEIYRKQLDEVEKDRARGTIPEDEAERLRTEIARRLIAADTRAAGTAAASEPTRLRPALVIGMLALLVAMPLALYARIGAPGYGDLSLRDRLSAAQERRETRPDQQEAETAAAEMTPPQAEAPPPDFEALIEKLRIAVIERPEDLQGQQLLARNEAALGNFRAAYAAQEAVLSIKGAEATADDYLAYADLMILAAGGYVSPQAENALRAALARDPENAPSRYYLGLMMRQNDRPDVAFRLWDQLLRAGPEDAPWIPAIRAQIDEVAMLAGVEYEQPLPAETLSGPTAEDIANASDMTAEDRAEMIQGMVARLSDRLATQGGSAEEWARLIGAYGVLGDVTRARAIAAEARQVFAAQPEALERIAAAEAGLPEATPEVAPDAEAATPAPVPDSTPDSTADTEPPAAQPTPLDPATPAPEQPLPLDDGASADPQEQAPAE</sequence>
<dbReference type="Gene3D" id="1.25.40.10">
    <property type="entry name" value="Tetratricopeptide repeat domain"/>
    <property type="match status" value="1"/>
</dbReference>
<keyword evidence="4" id="KW-0472">Membrane</keyword>
<feature type="signal peptide" evidence="5">
    <location>
        <begin position="1"/>
        <end position="27"/>
    </location>
</feature>
<feature type="compositionally biased region" description="Pro residues" evidence="3">
    <location>
        <begin position="442"/>
        <end position="458"/>
    </location>
</feature>
<dbReference type="InterPro" id="IPR011990">
    <property type="entry name" value="TPR-like_helical_dom_sf"/>
</dbReference>
<evidence type="ECO:0000256" key="3">
    <source>
        <dbReference type="SAM" id="MobiDB-lite"/>
    </source>
</evidence>
<accession>A0A1I1L3W1</accession>
<name>A0A1I1L3W1_9RHOB</name>
<organism evidence="6 7">
    <name type="scientific">Pseudooceanicola nitratireducens</name>
    <dbReference type="NCBI Taxonomy" id="517719"/>
    <lineage>
        <taxon>Bacteria</taxon>
        <taxon>Pseudomonadati</taxon>
        <taxon>Pseudomonadota</taxon>
        <taxon>Alphaproteobacteria</taxon>
        <taxon>Rhodobacterales</taxon>
        <taxon>Paracoccaceae</taxon>
        <taxon>Pseudooceanicola</taxon>
    </lineage>
</organism>
<keyword evidence="4" id="KW-0812">Transmembrane</keyword>
<feature type="region of interest" description="Disordered" evidence="3">
    <location>
        <begin position="411"/>
        <end position="476"/>
    </location>
</feature>
<evidence type="ECO:0000256" key="2">
    <source>
        <dbReference type="SAM" id="Coils"/>
    </source>
</evidence>
<dbReference type="Proteomes" id="UP000231644">
    <property type="component" value="Unassembled WGS sequence"/>
</dbReference>
<feature type="region of interest" description="Disordered" evidence="3">
    <location>
        <begin position="132"/>
        <end position="163"/>
    </location>
</feature>
<feature type="coiled-coil region" evidence="2">
    <location>
        <begin position="25"/>
        <end position="52"/>
    </location>
</feature>
<evidence type="ECO:0000313" key="6">
    <source>
        <dbReference type="EMBL" id="SFC64280.1"/>
    </source>
</evidence>
<reference evidence="6 7" key="1">
    <citation type="submission" date="2016-10" db="EMBL/GenBank/DDBJ databases">
        <authorList>
            <person name="de Groot N.N."/>
        </authorList>
    </citation>
    <scope>NUCLEOTIDE SEQUENCE [LARGE SCALE GENOMIC DNA]</scope>
    <source>
        <strain evidence="6 7">DSM 29619</strain>
    </source>
</reference>
<protein>
    <submittedName>
        <fullName evidence="6">Cytochrome c-type biogenesis protein CcmH</fullName>
    </submittedName>
</protein>
<keyword evidence="7" id="KW-1185">Reference proteome</keyword>
<feature type="chain" id="PRO_5014142428" evidence="5">
    <location>
        <begin position="28"/>
        <end position="476"/>
    </location>
</feature>
<feature type="transmembrane region" description="Helical" evidence="4">
    <location>
        <begin position="96"/>
        <end position="114"/>
    </location>
</feature>
<keyword evidence="4" id="KW-1133">Transmembrane helix</keyword>
<dbReference type="AlphaFoldDB" id="A0A1I1L3W1"/>
<feature type="compositionally biased region" description="Low complexity" evidence="3">
    <location>
        <begin position="146"/>
        <end position="157"/>
    </location>
</feature>
<dbReference type="NCBIfam" id="TIGR03142">
    <property type="entry name" value="cytochro_ccmI"/>
    <property type="match status" value="1"/>
</dbReference>
<dbReference type="OrthoDB" id="9815847at2"/>
<evidence type="ECO:0000256" key="4">
    <source>
        <dbReference type="SAM" id="Phobius"/>
    </source>
</evidence>
<dbReference type="RefSeq" id="WP_093451747.1">
    <property type="nucleotide sequence ID" value="NZ_FNZG01000003.1"/>
</dbReference>
<keyword evidence="1" id="KW-0201">Cytochrome c-type biogenesis</keyword>
<keyword evidence="5" id="KW-0732">Signal</keyword>
<gene>
    <name evidence="6" type="ORF">SAMN05421762_1639</name>
</gene>
<dbReference type="STRING" id="517719.SAMN05421762_1639"/>
<dbReference type="InterPro" id="IPR017560">
    <property type="entry name" value="Cyt_c_biogenesis_CcmI"/>
</dbReference>
<dbReference type="SUPFAM" id="SSF48452">
    <property type="entry name" value="TPR-like"/>
    <property type="match status" value="1"/>
</dbReference>
<dbReference type="GO" id="GO:0017004">
    <property type="term" value="P:cytochrome complex assembly"/>
    <property type="evidence" value="ECO:0007669"/>
    <property type="project" value="UniProtKB-KW"/>
</dbReference>
<evidence type="ECO:0000256" key="5">
    <source>
        <dbReference type="SAM" id="SignalP"/>
    </source>
</evidence>
<keyword evidence="2" id="KW-0175">Coiled coil</keyword>
<proteinExistence type="predicted"/>
<dbReference type="EMBL" id="FOLX01000001">
    <property type="protein sequence ID" value="SFC64280.1"/>
    <property type="molecule type" value="Genomic_DNA"/>
</dbReference>